<keyword evidence="9 11" id="KW-0472">Membrane</keyword>
<protein>
    <recommendedName>
        <fullName evidence="2">Protein amnionless</fullName>
    </recommendedName>
</protein>
<dbReference type="STRING" id="283909.R7VBW2"/>
<evidence type="ECO:0000256" key="7">
    <source>
        <dbReference type="ARBA" id="ARBA00022927"/>
    </source>
</evidence>
<dbReference type="EMBL" id="KB293181">
    <property type="protein sequence ID" value="ELU16328.1"/>
    <property type="molecule type" value="Genomic_DNA"/>
</dbReference>
<dbReference type="AlphaFoldDB" id="R7VBW2"/>
<keyword evidence="6" id="KW-0732">Signal</keyword>
<evidence type="ECO:0000256" key="2">
    <source>
        <dbReference type="ARBA" id="ARBA00021200"/>
    </source>
</evidence>
<keyword evidence="5 11" id="KW-0812">Transmembrane</keyword>
<dbReference type="Proteomes" id="UP000014760">
    <property type="component" value="Unassembled WGS sequence"/>
</dbReference>
<dbReference type="PANTHER" id="PTHR14995:SF2">
    <property type="entry name" value="PROTEIN AMNIONLESS"/>
    <property type="match status" value="1"/>
</dbReference>
<dbReference type="EMBL" id="AMQN01004318">
    <property type="status" value="NOT_ANNOTATED_CDS"/>
    <property type="molecule type" value="Genomic_DNA"/>
</dbReference>
<evidence type="ECO:0000313" key="13">
    <source>
        <dbReference type="EnsemblMetazoa" id="CapteP221105"/>
    </source>
</evidence>
<evidence type="ECO:0000256" key="1">
    <source>
        <dbReference type="ARBA" id="ARBA00004251"/>
    </source>
</evidence>
<organism evidence="12">
    <name type="scientific">Capitella teleta</name>
    <name type="common">Polychaete worm</name>
    <dbReference type="NCBI Taxonomy" id="283909"/>
    <lineage>
        <taxon>Eukaryota</taxon>
        <taxon>Metazoa</taxon>
        <taxon>Spiralia</taxon>
        <taxon>Lophotrochozoa</taxon>
        <taxon>Annelida</taxon>
        <taxon>Polychaeta</taxon>
        <taxon>Sedentaria</taxon>
        <taxon>Scolecida</taxon>
        <taxon>Capitellidae</taxon>
        <taxon>Capitella</taxon>
    </lineage>
</organism>
<keyword evidence="3" id="KW-0813">Transport</keyword>
<name>R7VBW2_CAPTE</name>
<sequence length="521" mass="56419">MDVRYLIGFLLIVFNTTPGRCLFKKWRQNTGFSNPSNWEAGRLPCASDHVILPESAPSIVIQTNTSFMELVLPSDGEIILGASVSLSAAQEADSPSACPGQEATYTRVKALPWMDPANWCVVESPDQDCLDPQPSLLDTERVPCQRDAVVFSTDNAFYVDLKSDARIKVGSLMIGKKILQQICAFRSRHCPDVLCAQPIRPDGNCCPVCGAMLTMQYGLAFRINTLKALINNLRESQPSNVDATVSKIGADTLQVAIYDPGQGTLSISMAEELKRQLEADARSSNKYRITQISMRSTTAHGPQKQTGANSPITVTSIVGIVVAVIVLLAIVLFAMYCLVDRNRCIGVPLKLPSFRGRQGSQMELTPSVPFNDDIMKDVNCGFDNPMYGSHAAAQCPPEAIAGAMATNNNDAHPSVLDPSGVTFIKGHGEKGFANPLYGSPQEERPAVVDLLRSQSQGSDGLPRSPVATVHGDMPSPDDLNPADRAFVNPLFNKAQNLGPQFIDPTLRLNPIFSDDIEDSVI</sequence>
<feature type="region of interest" description="Disordered" evidence="10">
    <location>
        <begin position="454"/>
        <end position="475"/>
    </location>
</feature>
<dbReference type="OMA" id="NALYKQW"/>
<evidence type="ECO:0000256" key="6">
    <source>
        <dbReference type="ARBA" id="ARBA00022729"/>
    </source>
</evidence>
<accession>R7VBW2</accession>
<keyword evidence="4" id="KW-1003">Cell membrane</keyword>
<proteinExistence type="predicted"/>
<dbReference type="EnsemblMetazoa" id="CapteT221105">
    <property type="protein sequence ID" value="CapteP221105"/>
    <property type="gene ID" value="CapteG221105"/>
</dbReference>
<evidence type="ECO:0000313" key="12">
    <source>
        <dbReference type="EMBL" id="ELU16328.1"/>
    </source>
</evidence>
<reference evidence="13" key="3">
    <citation type="submission" date="2015-06" db="UniProtKB">
        <authorList>
            <consortium name="EnsemblMetazoa"/>
        </authorList>
    </citation>
    <scope>IDENTIFICATION</scope>
</reference>
<dbReference type="Pfam" id="PF14828">
    <property type="entry name" value="Amnionless"/>
    <property type="match status" value="2"/>
</dbReference>
<keyword evidence="8 11" id="KW-1133">Transmembrane helix</keyword>
<keyword evidence="7" id="KW-0653">Protein transport</keyword>
<dbReference type="InterPro" id="IPR026112">
    <property type="entry name" value="AMN"/>
</dbReference>
<dbReference type="GO" id="GO:0016324">
    <property type="term" value="C:apical plasma membrane"/>
    <property type="evidence" value="ECO:0007669"/>
    <property type="project" value="TreeGrafter"/>
</dbReference>
<gene>
    <name evidence="12" type="ORF">CAPTEDRAFT_221105</name>
</gene>
<evidence type="ECO:0000256" key="10">
    <source>
        <dbReference type="SAM" id="MobiDB-lite"/>
    </source>
</evidence>
<evidence type="ECO:0000256" key="8">
    <source>
        <dbReference type="ARBA" id="ARBA00022989"/>
    </source>
</evidence>
<keyword evidence="14" id="KW-1185">Reference proteome</keyword>
<evidence type="ECO:0000256" key="4">
    <source>
        <dbReference type="ARBA" id="ARBA00022475"/>
    </source>
</evidence>
<dbReference type="GO" id="GO:0006898">
    <property type="term" value="P:receptor-mediated endocytosis"/>
    <property type="evidence" value="ECO:0007669"/>
    <property type="project" value="TreeGrafter"/>
</dbReference>
<dbReference type="GO" id="GO:0015031">
    <property type="term" value="P:protein transport"/>
    <property type="evidence" value="ECO:0007669"/>
    <property type="project" value="UniProtKB-KW"/>
</dbReference>
<dbReference type="OrthoDB" id="10067964at2759"/>
<reference evidence="12 14" key="2">
    <citation type="journal article" date="2013" name="Nature">
        <title>Insights into bilaterian evolution from three spiralian genomes.</title>
        <authorList>
            <person name="Simakov O."/>
            <person name="Marletaz F."/>
            <person name="Cho S.J."/>
            <person name="Edsinger-Gonzales E."/>
            <person name="Havlak P."/>
            <person name="Hellsten U."/>
            <person name="Kuo D.H."/>
            <person name="Larsson T."/>
            <person name="Lv J."/>
            <person name="Arendt D."/>
            <person name="Savage R."/>
            <person name="Osoegawa K."/>
            <person name="de Jong P."/>
            <person name="Grimwood J."/>
            <person name="Chapman J.A."/>
            <person name="Shapiro H."/>
            <person name="Aerts A."/>
            <person name="Otillar R.P."/>
            <person name="Terry A.Y."/>
            <person name="Boore J.L."/>
            <person name="Grigoriev I.V."/>
            <person name="Lindberg D.R."/>
            <person name="Seaver E.C."/>
            <person name="Weisblat D.A."/>
            <person name="Putnam N.H."/>
            <person name="Rokhsar D.S."/>
        </authorList>
    </citation>
    <scope>NUCLEOTIDE SEQUENCE</scope>
    <source>
        <strain evidence="12 14">I ESC-2004</strain>
    </source>
</reference>
<dbReference type="PANTHER" id="PTHR14995">
    <property type="entry name" value="AMNIONLESS"/>
    <property type="match status" value="1"/>
</dbReference>
<evidence type="ECO:0000313" key="14">
    <source>
        <dbReference type="Proteomes" id="UP000014760"/>
    </source>
</evidence>
<evidence type="ECO:0000256" key="9">
    <source>
        <dbReference type="ARBA" id="ARBA00023136"/>
    </source>
</evidence>
<feature type="transmembrane region" description="Helical" evidence="11">
    <location>
        <begin position="317"/>
        <end position="339"/>
    </location>
</feature>
<dbReference type="GO" id="GO:0030139">
    <property type="term" value="C:endocytic vesicle"/>
    <property type="evidence" value="ECO:0007669"/>
    <property type="project" value="TreeGrafter"/>
</dbReference>
<dbReference type="HOGENOM" id="CLU_523007_0_0_1"/>
<evidence type="ECO:0000256" key="5">
    <source>
        <dbReference type="ARBA" id="ARBA00022692"/>
    </source>
</evidence>
<evidence type="ECO:0000256" key="11">
    <source>
        <dbReference type="SAM" id="Phobius"/>
    </source>
</evidence>
<comment type="subcellular location">
    <subcellularLocation>
        <location evidence="1">Cell membrane</location>
        <topology evidence="1">Single-pass type I membrane protein</topology>
    </subcellularLocation>
</comment>
<reference evidence="14" key="1">
    <citation type="submission" date="2012-12" db="EMBL/GenBank/DDBJ databases">
        <authorList>
            <person name="Hellsten U."/>
            <person name="Grimwood J."/>
            <person name="Chapman J.A."/>
            <person name="Shapiro H."/>
            <person name="Aerts A."/>
            <person name="Otillar R.P."/>
            <person name="Terry A.Y."/>
            <person name="Boore J.L."/>
            <person name="Simakov O."/>
            <person name="Marletaz F."/>
            <person name="Cho S.-J."/>
            <person name="Edsinger-Gonzales E."/>
            <person name="Havlak P."/>
            <person name="Kuo D.-H."/>
            <person name="Larsson T."/>
            <person name="Lv J."/>
            <person name="Arendt D."/>
            <person name="Savage R."/>
            <person name="Osoegawa K."/>
            <person name="de Jong P."/>
            <person name="Lindberg D.R."/>
            <person name="Seaver E.C."/>
            <person name="Weisblat D.A."/>
            <person name="Putnam N.H."/>
            <person name="Grigoriev I.V."/>
            <person name="Rokhsar D.S."/>
        </authorList>
    </citation>
    <scope>NUCLEOTIDE SEQUENCE</scope>
    <source>
        <strain evidence="14">I ESC-2004</strain>
    </source>
</reference>
<evidence type="ECO:0000256" key="3">
    <source>
        <dbReference type="ARBA" id="ARBA00022448"/>
    </source>
</evidence>